<proteinExistence type="predicted"/>
<feature type="transmembrane region" description="Helical" evidence="1">
    <location>
        <begin position="173"/>
        <end position="201"/>
    </location>
</feature>
<gene>
    <name evidence="3" type="ORF">SNE34_14705</name>
</gene>
<feature type="domain" description="LysM" evidence="2">
    <location>
        <begin position="82"/>
        <end position="130"/>
    </location>
</feature>
<sequence>RYYAYTGDGTVQLRRSGTITDAGAFQQDGTGVRDNTLFVHAAGQQQAQLREGGHVRLASGYAYDSPLLQSLNGAWRYQAGGGKIAVQSGDSLKSLAQRVYGNANLWYVLADANGLSDPDDPLTAGTQLNAPSVDVNKNDAGTFKPYNPSEAIGSTTPSLPYIPPPPKNSCSTLAIVLMVVVAVAVAVFTAGAATAAIGAAAQAGGTALASVATATTVAGVATTTTTLTALGAVTVGAAAGAAGALAGQVLGSVMGVSTFSWRNVAAGAITGAITGGIAQGLGSVGEAMTQGGFAGFTKAAGLAVTNAGANYAGQKLAGVDTSFSWKSIAASAVTSLVTAKVAPKVVDKLNLKTDFSNRFAYGATGGVVSAAVRSSFGETLHNSDYLSVVADAFGNALGNAAVRRIGTWQVNRAAERASVQSGMPSLFDPNYKPGWLYDDGIGAQAMGGVDSISSVTSGLITIPASGDVPRGSSGDRRSRIDAINSLTPNSEPLPYDISDAELRGWEATYASALVGGVNSDLPTLATVEVIGHRDVAASWMNAYGAGGVIGPAWRMSGVSDAPRPAPGFDRFGRRIPAWAGGTATSQSASERAALYYGGRFVKGAASVVTEPLFMLGDLARIPYSVYQTERTGELHEIDMWSSVGKAAESGATTWDLLPRAVLGSNPFTGVGVFSFDMTTAALNGDWGGFAEGLGGVAGGFAISAGGQRWAAPQPGAELGLMRVRTANDLPSTVTGLADLPGREVVNFKGTPQPTEIGDASLYRVFDTLDPQTRGAQPNGGYWSLSPYGSEAAWRSGAAVQGNWNAGLYQGTWMPTRQSAWGGFAAPQAIDGFSTTRWGFKFGWINRGGDYQLYVPNSRATIQPAQVIVQSAPWWKR</sequence>
<dbReference type="InterPro" id="IPR018392">
    <property type="entry name" value="LysM"/>
</dbReference>
<evidence type="ECO:0000259" key="2">
    <source>
        <dbReference type="PROSITE" id="PS51782"/>
    </source>
</evidence>
<keyword evidence="1" id="KW-0472">Membrane</keyword>
<keyword evidence="1" id="KW-1133">Transmembrane helix</keyword>
<evidence type="ECO:0000313" key="4">
    <source>
        <dbReference type="Proteomes" id="UP001355056"/>
    </source>
</evidence>
<keyword evidence="4" id="KW-1185">Reference proteome</keyword>
<dbReference type="EMBL" id="JAXGFP010000016">
    <property type="protein sequence ID" value="MEG3185248.1"/>
    <property type="molecule type" value="Genomic_DNA"/>
</dbReference>
<protein>
    <submittedName>
        <fullName evidence="3">LysM peptidoglycan-binding domain-containing protein</fullName>
    </submittedName>
</protein>
<comment type="caution">
    <text evidence="3">The sequence shown here is derived from an EMBL/GenBank/DDBJ whole genome shotgun (WGS) entry which is preliminary data.</text>
</comment>
<name>A0ABU7Z2J9_9GAMM</name>
<feature type="non-terminal residue" evidence="3">
    <location>
        <position position="1"/>
    </location>
</feature>
<evidence type="ECO:0000313" key="3">
    <source>
        <dbReference type="EMBL" id="MEG3185248.1"/>
    </source>
</evidence>
<reference evidence="3 4" key="1">
    <citation type="journal article" date="2016" name="Int. J. Syst. Evol. Microbiol.">
        <title>Lysobacter erysipheiresistens sp. nov., an antagonist of powdery mildew, isolated from tobacco-cultivated soil.</title>
        <authorList>
            <person name="Xie B."/>
            <person name="Li T."/>
            <person name="Lin X."/>
            <person name="Wang C.J."/>
            <person name="Chen Y.J."/>
            <person name="Liu W.J."/>
            <person name="Zhao Z.W."/>
        </authorList>
    </citation>
    <scope>NUCLEOTIDE SEQUENCE [LARGE SCALE GENOMIC DNA]</scope>
    <source>
        <strain evidence="3 4">RS-LYSO-3</strain>
    </source>
</reference>
<dbReference type="PROSITE" id="PS51782">
    <property type="entry name" value="LYSM"/>
    <property type="match status" value="1"/>
</dbReference>
<dbReference type="Gene3D" id="3.10.350.10">
    <property type="entry name" value="LysM domain"/>
    <property type="match status" value="1"/>
</dbReference>
<dbReference type="InterPro" id="IPR036779">
    <property type="entry name" value="LysM_dom_sf"/>
</dbReference>
<keyword evidence="1" id="KW-0812">Transmembrane</keyword>
<dbReference type="Pfam" id="PF01476">
    <property type="entry name" value="LysM"/>
    <property type="match status" value="1"/>
</dbReference>
<dbReference type="RefSeq" id="WP_332618373.1">
    <property type="nucleotide sequence ID" value="NZ_JAXGFP010000016.1"/>
</dbReference>
<evidence type="ECO:0000256" key="1">
    <source>
        <dbReference type="SAM" id="Phobius"/>
    </source>
</evidence>
<organism evidence="3 4">
    <name type="scientific">Novilysobacter erysipheiresistens</name>
    <dbReference type="NCBI Taxonomy" id="1749332"/>
    <lineage>
        <taxon>Bacteria</taxon>
        <taxon>Pseudomonadati</taxon>
        <taxon>Pseudomonadota</taxon>
        <taxon>Gammaproteobacteria</taxon>
        <taxon>Lysobacterales</taxon>
        <taxon>Lysobacteraceae</taxon>
        <taxon>Novilysobacter</taxon>
    </lineage>
</organism>
<accession>A0ABU7Z2J9</accession>
<dbReference type="Proteomes" id="UP001355056">
    <property type="component" value="Unassembled WGS sequence"/>
</dbReference>
<dbReference type="CDD" id="cd00118">
    <property type="entry name" value="LysM"/>
    <property type="match status" value="1"/>
</dbReference>